<proteinExistence type="predicted"/>
<dbReference type="AlphaFoldDB" id="A0AAD6UZH3"/>
<dbReference type="Proteomes" id="UP001219525">
    <property type="component" value="Unassembled WGS sequence"/>
</dbReference>
<sequence length="497" mass="56401">MGTRGYRVYRHKGRYYVYYNHYDSYPSGLGVQVLAEIPRGDEETYRAWIQELRDSLDRKLENLDDGNGTFSISEERPQNDLWIEWIYELDLDHEVFLVDTHPLFALNNMPDSDELFCACIGFNSYGHRGYSLSTPLQHIYNWKSEPPKIEDSVIADYAARQSTPDRVDLTISELLEVPTDIGDCEAVRIGLYEAIVGGNMQEHPFGINIRLLETVSERVDIPNYLLSWGEQVLRVVFERMLFGYDEEVELSSAPGLDLLWLAEDVCLRITTHLDDERNLKKNIIDIVDDIARQRNSNTVVYGVLFSFFHCVVLEVDQRNGFRSTPALQFLPSLYATSSSTPGITAVVRLAYHTMAPFEIPGTENTFPSDHFLQKLPLEVLEGIATNLGPSDLESLHLAAWIFKPAAFRMLRYPHINGYRLDGVLQWSDSKQKALEKLDARSHTSFHTTNKLFSASIDGSLGPDLHVKATNSSRLLVSCGTEQFAVKYGATLEVARDS</sequence>
<comment type="caution">
    <text evidence="1">The sequence shown here is derived from an EMBL/GenBank/DDBJ whole genome shotgun (WGS) entry which is preliminary data.</text>
</comment>
<gene>
    <name evidence="1" type="ORF">GGX14DRAFT_525603</name>
</gene>
<organism evidence="1 2">
    <name type="scientific">Mycena pura</name>
    <dbReference type="NCBI Taxonomy" id="153505"/>
    <lineage>
        <taxon>Eukaryota</taxon>
        <taxon>Fungi</taxon>
        <taxon>Dikarya</taxon>
        <taxon>Basidiomycota</taxon>
        <taxon>Agaricomycotina</taxon>
        <taxon>Agaricomycetes</taxon>
        <taxon>Agaricomycetidae</taxon>
        <taxon>Agaricales</taxon>
        <taxon>Marasmiineae</taxon>
        <taxon>Mycenaceae</taxon>
        <taxon>Mycena</taxon>
    </lineage>
</organism>
<keyword evidence="2" id="KW-1185">Reference proteome</keyword>
<reference evidence="1" key="1">
    <citation type="submission" date="2023-03" db="EMBL/GenBank/DDBJ databases">
        <title>Massive genome expansion in bonnet fungi (Mycena s.s.) driven by repeated elements and novel gene families across ecological guilds.</title>
        <authorList>
            <consortium name="Lawrence Berkeley National Laboratory"/>
            <person name="Harder C.B."/>
            <person name="Miyauchi S."/>
            <person name="Viragh M."/>
            <person name="Kuo A."/>
            <person name="Thoen E."/>
            <person name="Andreopoulos B."/>
            <person name="Lu D."/>
            <person name="Skrede I."/>
            <person name="Drula E."/>
            <person name="Henrissat B."/>
            <person name="Morin E."/>
            <person name="Kohler A."/>
            <person name="Barry K."/>
            <person name="LaButti K."/>
            <person name="Morin E."/>
            <person name="Salamov A."/>
            <person name="Lipzen A."/>
            <person name="Mereny Z."/>
            <person name="Hegedus B."/>
            <person name="Baldrian P."/>
            <person name="Stursova M."/>
            <person name="Weitz H."/>
            <person name="Taylor A."/>
            <person name="Grigoriev I.V."/>
            <person name="Nagy L.G."/>
            <person name="Martin F."/>
            <person name="Kauserud H."/>
        </authorList>
    </citation>
    <scope>NUCLEOTIDE SEQUENCE</scope>
    <source>
        <strain evidence="1">9144</strain>
    </source>
</reference>
<evidence type="ECO:0008006" key="3">
    <source>
        <dbReference type="Google" id="ProtNLM"/>
    </source>
</evidence>
<evidence type="ECO:0000313" key="2">
    <source>
        <dbReference type="Proteomes" id="UP001219525"/>
    </source>
</evidence>
<evidence type="ECO:0000313" key="1">
    <source>
        <dbReference type="EMBL" id="KAJ7198480.1"/>
    </source>
</evidence>
<name>A0AAD6UZH3_9AGAR</name>
<accession>A0AAD6UZH3</accession>
<protein>
    <recommendedName>
        <fullName evidence="3">F-box domain-containing protein</fullName>
    </recommendedName>
</protein>
<dbReference type="EMBL" id="JARJCW010000072">
    <property type="protein sequence ID" value="KAJ7198480.1"/>
    <property type="molecule type" value="Genomic_DNA"/>
</dbReference>